<dbReference type="EMBL" id="CM043022">
    <property type="protein sequence ID" value="KAI4455957.1"/>
    <property type="molecule type" value="Genomic_DNA"/>
</dbReference>
<comment type="caution">
    <text evidence="1">The sequence shown here is derived from an EMBL/GenBank/DDBJ whole genome shotgun (WGS) entry which is preliminary data.</text>
</comment>
<keyword evidence="2" id="KW-1185">Reference proteome</keyword>
<dbReference type="Proteomes" id="UP001056778">
    <property type="component" value="Chromosome 8"/>
</dbReference>
<gene>
    <name evidence="1" type="ORF">MML48_8g00011481</name>
</gene>
<protein>
    <submittedName>
        <fullName evidence="1">Coiled-coil domain-containing protein 40</fullName>
    </submittedName>
</protein>
<sequence>MSNEDFGAALVKDAFKFLDQSPEKEPKQYFPTSQEGEASFHVSPYEKKEADPEEEENLKVLEPEHPLLERFQRALKQHLEKQIDYLRNEILEYETAAKKKQAEKDQLGVDAYETQQIVSKQQTDLENSVTQLKNIIAAREENEVKLHAALDEHKNCRDKLFETEKKEIELRKEIDSLNLLVQQMSSWEGDIESELKLNQRMFEKTKKDKAKLAEEKRQQDMLVYKLMTEVWDLEAELETMLMQLRVKEEEREKLAETIAISNTDIEAAESEHRCLLHGWHSVIIAISNRDKHFNQVTQELTIRTEKLRSILSEIEQVKKLSQREMNINEQLTMFKNRIESDLGTARHQLEVEENKRDNLERSTVQTQAIVDQIENDISRVINENRIASSELVQLTKEYEKTLNEKITTEARILENIRDQITSDKACRYLSKLLYDLKVKNRAMEIALGNTENRNATVLMDVECQKGTNDELARTLAELRKQQAVVDKQILGYNDEINKCYSSVNKKQREIELLTNKLEKIRSGDNIKSPHELKISALEQHIEHVQEKNKDLQKFWLQTLILEQRNLKINDELDVHHKQEEKMQRNINKLQNQLVYFTEALSKKKGSKDCLDASNCLLHDEFIIKLRHEELEIVKAETDIVDIENDINRLSVELLDQNREALEWEKKYKMVLETKNNINEEKGVGGEVTAMRTEIHRMNEIEDVNRGISDVEYELKLSQDQMIMKESDIETARFNYLETQREMEVIKTDKQLKLEMLLMQQRRYKMYTELAKGRQPFLMYKTDTKLQSEYQYQLDLRNKLQRIVDDLSSDYPFHYETFQRISNTLKLSTIPTIPS</sequence>
<evidence type="ECO:0000313" key="2">
    <source>
        <dbReference type="Proteomes" id="UP001056778"/>
    </source>
</evidence>
<reference evidence="1" key="1">
    <citation type="submission" date="2022-04" db="EMBL/GenBank/DDBJ databases">
        <title>Chromosome-scale genome assembly of Holotrichia oblita Faldermann.</title>
        <authorList>
            <person name="Rongchong L."/>
        </authorList>
    </citation>
    <scope>NUCLEOTIDE SEQUENCE</scope>
    <source>
        <strain evidence="1">81SQS9</strain>
    </source>
</reference>
<proteinExistence type="predicted"/>
<name>A0ACB9SQE3_HOLOL</name>
<evidence type="ECO:0000313" key="1">
    <source>
        <dbReference type="EMBL" id="KAI4455957.1"/>
    </source>
</evidence>
<organism evidence="1 2">
    <name type="scientific">Holotrichia oblita</name>
    <name type="common">Chafer beetle</name>
    <dbReference type="NCBI Taxonomy" id="644536"/>
    <lineage>
        <taxon>Eukaryota</taxon>
        <taxon>Metazoa</taxon>
        <taxon>Ecdysozoa</taxon>
        <taxon>Arthropoda</taxon>
        <taxon>Hexapoda</taxon>
        <taxon>Insecta</taxon>
        <taxon>Pterygota</taxon>
        <taxon>Neoptera</taxon>
        <taxon>Endopterygota</taxon>
        <taxon>Coleoptera</taxon>
        <taxon>Polyphaga</taxon>
        <taxon>Scarabaeiformia</taxon>
        <taxon>Scarabaeidae</taxon>
        <taxon>Melolonthinae</taxon>
        <taxon>Holotrichia</taxon>
    </lineage>
</organism>
<accession>A0ACB9SQE3</accession>